<accession>A0A8S0X3M9</accession>
<evidence type="ECO:0000313" key="2">
    <source>
        <dbReference type="Proteomes" id="UP000494216"/>
    </source>
</evidence>
<dbReference type="SUPFAM" id="SSF52540">
    <property type="entry name" value="P-loop containing nucleoside triphosphate hydrolases"/>
    <property type="match status" value="1"/>
</dbReference>
<dbReference type="InterPro" id="IPR052026">
    <property type="entry name" value="ExeA_AAA_ATPase_DNA-bind"/>
</dbReference>
<evidence type="ECO:0000313" key="1">
    <source>
        <dbReference type="EMBL" id="CAA9892894.1"/>
    </source>
</evidence>
<proteinExistence type="predicted"/>
<dbReference type="EMBL" id="CADCXN010000124">
    <property type="protein sequence ID" value="CAA9892894.1"/>
    <property type="molecule type" value="Genomic_DNA"/>
</dbReference>
<keyword evidence="2" id="KW-1185">Reference proteome</keyword>
<dbReference type="PANTHER" id="PTHR35894">
    <property type="entry name" value="GENERAL SECRETION PATHWAY PROTEIN A-RELATED"/>
    <property type="match status" value="1"/>
</dbReference>
<organism evidence="1 2">
    <name type="scientific">Candidatus Methylobacter favarea</name>
    <dbReference type="NCBI Taxonomy" id="2707345"/>
    <lineage>
        <taxon>Bacteria</taxon>
        <taxon>Pseudomonadati</taxon>
        <taxon>Pseudomonadota</taxon>
        <taxon>Gammaproteobacteria</taxon>
        <taxon>Methylococcales</taxon>
        <taxon>Methylococcaceae</taxon>
        <taxon>Methylobacter</taxon>
    </lineage>
</organism>
<dbReference type="InterPro" id="IPR027417">
    <property type="entry name" value="P-loop_NTPase"/>
</dbReference>
<gene>
    <name evidence="1" type="ORF">METHB2_90001</name>
</gene>
<dbReference type="RefSeq" id="WP_174627602.1">
    <property type="nucleotide sequence ID" value="NZ_CADCXN010000124.1"/>
</dbReference>
<dbReference type="Proteomes" id="UP000494216">
    <property type="component" value="Unassembled WGS sequence"/>
</dbReference>
<dbReference type="AlphaFoldDB" id="A0A8S0X3M9"/>
<name>A0A8S0X3M9_9GAMM</name>
<sequence length="254" mass="28749">MTRRDFVKPAFSLRKKRSVKTHALSLLVTTRLLSRSGSVERREREFLELLKKNKRPVVMFIDETHDLNGNTLIALKRLIELVEYGDGRLSIVLAVHPKLKNDLQGPTMEEIGFRTEVFSLNKLAGNQRECIYWLIASSSHGKVKTDAILNEDALDMISTLLRTPLQVQRYLKLAVKAVYPSGEKRVTMEILESVLFSQLNEIEATLARNGNRIKDLVDQFDAKPSEIKALFNNIVGPVRAAELRGKMLQAGLPL</sequence>
<protein>
    <submittedName>
        <fullName evidence="1">ExeA-like protein</fullName>
    </submittedName>
</protein>
<comment type="caution">
    <text evidence="1">The sequence shown here is derived from an EMBL/GenBank/DDBJ whole genome shotgun (WGS) entry which is preliminary data.</text>
</comment>
<reference evidence="1 2" key="1">
    <citation type="submission" date="2020-02" db="EMBL/GenBank/DDBJ databases">
        <authorList>
            <person name="Hogendoorn C."/>
        </authorList>
    </citation>
    <scope>NUCLEOTIDE SEQUENCE [LARGE SCALE GENOMIC DNA]</scope>
    <source>
        <strain evidence="1">METHB21</strain>
    </source>
</reference>
<dbReference type="PANTHER" id="PTHR35894:SF1">
    <property type="entry name" value="PHOSPHORIBULOKINASE _ URIDINE KINASE FAMILY"/>
    <property type="match status" value="1"/>
</dbReference>